<evidence type="ECO:0000313" key="1">
    <source>
        <dbReference type="EMBL" id="KAH7375405.1"/>
    </source>
</evidence>
<organism evidence="1 2">
    <name type="scientific">Plectosphaerella cucumerina</name>
    <dbReference type="NCBI Taxonomy" id="40658"/>
    <lineage>
        <taxon>Eukaryota</taxon>
        <taxon>Fungi</taxon>
        <taxon>Dikarya</taxon>
        <taxon>Ascomycota</taxon>
        <taxon>Pezizomycotina</taxon>
        <taxon>Sordariomycetes</taxon>
        <taxon>Hypocreomycetidae</taxon>
        <taxon>Glomerellales</taxon>
        <taxon>Plectosphaerellaceae</taxon>
        <taxon>Plectosphaerella</taxon>
    </lineage>
</organism>
<reference evidence="1" key="1">
    <citation type="journal article" date="2021" name="Nat. Commun.">
        <title>Genetic determinants of endophytism in the Arabidopsis root mycobiome.</title>
        <authorList>
            <person name="Mesny F."/>
            <person name="Miyauchi S."/>
            <person name="Thiergart T."/>
            <person name="Pickel B."/>
            <person name="Atanasova L."/>
            <person name="Karlsson M."/>
            <person name="Huettel B."/>
            <person name="Barry K.W."/>
            <person name="Haridas S."/>
            <person name="Chen C."/>
            <person name="Bauer D."/>
            <person name="Andreopoulos W."/>
            <person name="Pangilinan J."/>
            <person name="LaButti K."/>
            <person name="Riley R."/>
            <person name="Lipzen A."/>
            <person name="Clum A."/>
            <person name="Drula E."/>
            <person name="Henrissat B."/>
            <person name="Kohler A."/>
            <person name="Grigoriev I.V."/>
            <person name="Martin F.M."/>
            <person name="Hacquard S."/>
        </authorList>
    </citation>
    <scope>NUCLEOTIDE SEQUENCE</scope>
    <source>
        <strain evidence="1">MPI-CAGE-AT-0016</strain>
    </source>
</reference>
<dbReference type="Gene3D" id="3.40.50.1240">
    <property type="entry name" value="Phosphoglycerate mutase-like"/>
    <property type="match status" value="1"/>
</dbReference>
<comment type="caution">
    <text evidence="1">The sequence shown here is derived from an EMBL/GenBank/DDBJ whole genome shotgun (WGS) entry which is preliminary data.</text>
</comment>
<sequence>MAPTIVLIRHAQALHNIDKNHSLPDPELSELGRTSQCTELRKSLGKRFHDLTDVAIIVSPMRRTIETAQLSLSWLINKGVRLEADARWQENSAKPCDTGSPIEALREEFPTVDFSNVDPVYPDKTSPAGARYAYNRKAILARGRSALASLASRPEKVIFVVSHSGFLRAGLTGYWWFNADYRIFDLDEAVAGTGDPAGLKQWESTLAGGLGWSRTYTVPLGDALPEEDVVDPPDV</sequence>
<keyword evidence="2" id="KW-1185">Reference proteome</keyword>
<accession>A0A8K0TRP0</accession>
<dbReference type="GO" id="GO:0005737">
    <property type="term" value="C:cytoplasm"/>
    <property type="evidence" value="ECO:0007669"/>
    <property type="project" value="TreeGrafter"/>
</dbReference>
<dbReference type="OrthoDB" id="496981at2759"/>
<dbReference type="CDD" id="cd07067">
    <property type="entry name" value="HP_PGM_like"/>
    <property type="match status" value="1"/>
</dbReference>
<dbReference type="SMART" id="SM00855">
    <property type="entry name" value="PGAM"/>
    <property type="match status" value="1"/>
</dbReference>
<dbReference type="InterPro" id="IPR050275">
    <property type="entry name" value="PGM_Phosphatase"/>
</dbReference>
<protein>
    <submittedName>
        <fullName evidence="1">Histidine phosphatase superfamily</fullName>
    </submittedName>
</protein>
<dbReference type="InterPro" id="IPR029033">
    <property type="entry name" value="His_PPase_superfam"/>
</dbReference>
<dbReference type="AlphaFoldDB" id="A0A8K0TRP0"/>
<proteinExistence type="predicted"/>
<dbReference type="InterPro" id="IPR013078">
    <property type="entry name" value="His_Pase_superF_clade-1"/>
</dbReference>
<dbReference type="PANTHER" id="PTHR48100">
    <property type="entry name" value="BROAD-SPECIFICITY PHOSPHATASE YOR283W-RELATED"/>
    <property type="match status" value="1"/>
</dbReference>
<dbReference type="GO" id="GO:0016791">
    <property type="term" value="F:phosphatase activity"/>
    <property type="evidence" value="ECO:0007669"/>
    <property type="project" value="TreeGrafter"/>
</dbReference>
<dbReference type="PANTHER" id="PTHR48100:SF24">
    <property type="entry name" value="PHOSPHOGLYCERATE MUTASE"/>
    <property type="match status" value="1"/>
</dbReference>
<gene>
    <name evidence="1" type="ORF">B0T11DRAFT_270289</name>
</gene>
<dbReference type="Proteomes" id="UP000813385">
    <property type="component" value="Unassembled WGS sequence"/>
</dbReference>
<dbReference type="SUPFAM" id="SSF53254">
    <property type="entry name" value="Phosphoglycerate mutase-like"/>
    <property type="match status" value="1"/>
</dbReference>
<name>A0A8K0TRP0_9PEZI</name>
<dbReference type="EMBL" id="JAGPXD010000001">
    <property type="protein sequence ID" value="KAH7375405.1"/>
    <property type="molecule type" value="Genomic_DNA"/>
</dbReference>
<dbReference type="Pfam" id="PF00300">
    <property type="entry name" value="His_Phos_1"/>
    <property type="match status" value="1"/>
</dbReference>
<evidence type="ECO:0000313" key="2">
    <source>
        <dbReference type="Proteomes" id="UP000813385"/>
    </source>
</evidence>